<evidence type="ECO:0000313" key="2">
    <source>
        <dbReference type="Proteomes" id="UP000310158"/>
    </source>
</evidence>
<dbReference type="EMBL" id="SGPL01000508">
    <property type="protein sequence ID" value="THH11524.1"/>
    <property type="molecule type" value="Genomic_DNA"/>
</dbReference>
<dbReference type="Proteomes" id="UP000310158">
    <property type="component" value="Unassembled WGS sequence"/>
</dbReference>
<dbReference type="AlphaFoldDB" id="A0A4S4LHN9"/>
<evidence type="ECO:0000313" key="1">
    <source>
        <dbReference type="EMBL" id="THH11524.1"/>
    </source>
</evidence>
<gene>
    <name evidence="1" type="ORF">EW146_g8005</name>
</gene>
<protein>
    <submittedName>
        <fullName evidence="1">Uncharacterized protein</fullName>
    </submittedName>
</protein>
<proteinExistence type="predicted"/>
<organism evidence="1 2">
    <name type="scientific">Bondarzewia mesenterica</name>
    <dbReference type="NCBI Taxonomy" id="1095465"/>
    <lineage>
        <taxon>Eukaryota</taxon>
        <taxon>Fungi</taxon>
        <taxon>Dikarya</taxon>
        <taxon>Basidiomycota</taxon>
        <taxon>Agaricomycotina</taxon>
        <taxon>Agaricomycetes</taxon>
        <taxon>Russulales</taxon>
        <taxon>Bondarzewiaceae</taxon>
        <taxon>Bondarzewia</taxon>
    </lineage>
</organism>
<sequence length="128" mass="14102">MSSLNHSSPYSVMEKLQLTPRLLCGASSSVIGQPSDKNVSVTLDGGKAILQTRWGRLSQYLHDVSLSCSVVVNTHILECSRFSDFLAIDQFTAFHTQVPSRITHRTNARQNLLRSYAVSIPSQAGRIV</sequence>
<accession>A0A4S4LHN9</accession>
<comment type="caution">
    <text evidence="1">The sequence shown here is derived from an EMBL/GenBank/DDBJ whole genome shotgun (WGS) entry which is preliminary data.</text>
</comment>
<keyword evidence="2" id="KW-1185">Reference proteome</keyword>
<reference evidence="1 2" key="1">
    <citation type="submission" date="2019-02" db="EMBL/GenBank/DDBJ databases">
        <title>Genome sequencing of the rare red list fungi Bondarzewia mesenterica.</title>
        <authorList>
            <person name="Buettner E."/>
            <person name="Kellner H."/>
        </authorList>
    </citation>
    <scope>NUCLEOTIDE SEQUENCE [LARGE SCALE GENOMIC DNA]</scope>
    <source>
        <strain evidence="1 2">DSM 108281</strain>
    </source>
</reference>
<name>A0A4S4LHN9_9AGAM</name>